<dbReference type="GO" id="GO:0007059">
    <property type="term" value="P:chromosome segregation"/>
    <property type="evidence" value="ECO:0007669"/>
    <property type="project" value="UniProtKB-KW"/>
</dbReference>
<evidence type="ECO:0000256" key="2">
    <source>
        <dbReference type="ARBA" id="ARBA00009870"/>
    </source>
</evidence>
<evidence type="ECO:0000259" key="9">
    <source>
        <dbReference type="Pfam" id="PF04825"/>
    </source>
</evidence>
<evidence type="ECO:0000313" key="10">
    <source>
        <dbReference type="EMBL" id="ADE75737.1"/>
    </source>
</evidence>
<keyword evidence="3" id="KW-0498">Mitosis</keyword>
<feature type="region of interest" description="Disordered" evidence="7">
    <location>
        <begin position="291"/>
        <end position="354"/>
    </location>
</feature>
<evidence type="ECO:0000256" key="7">
    <source>
        <dbReference type="SAM" id="MobiDB-lite"/>
    </source>
</evidence>
<name>D5A868_PICSI</name>
<dbReference type="InterPro" id="IPR023093">
    <property type="entry name" value="ScpA-like_C"/>
</dbReference>
<dbReference type="InterPro" id="IPR036390">
    <property type="entry name" value="WH_DNA-bd_sf"/>
</dbReference>
<dbReference type="EMBL" id="BT122350">
    <property type="protein sequence ID" value="ADE75737.1"/>
    <property type="molecule type" value="mRNA"/>
</dbReference>
<keyword evidence="3" id="KW-0131">Cell cycle</keyword>
<accession>D5A868</accession>
<feature type="region of interest" description="Disordered" evidence="7">
    <location>
        <begin position="437"/>
        <end position="457"/>
    </location>
</feature>
<dbReference type="InterPro" id="IPR006910">
    <property type="entry name" value="Rad21_Rec8_N"/>
</dbReference>
<dbReference type="Pfam" id="PF04824">
    <property type="entry name" value="Rad21_Rec8"/>
    <property type="match status" value="1"/>
</dbReference>
<keyword evidence="3" id="KW-0132">Cell division</keyword>
<dbReference type="AlphaFoldDB" id="D5A868"/>
<comment type="subunit">
    <text evidence="6">Component of the cohesin complex.</text>
</comment>
<evidence type="ECO:0000256" key="3">
    <source>
        <dbReference type="ARBA" id="ARBA00022776"/>
    </source>
</evidence>
<feature type="domain" description="Rad21/Rec8-like protein N-terminal" evidence="9">
    <location>
        <begin position="1"/>
        <end position="99"/>
    </location>
</feature>
<organism evidence="10">
    <name type="scientific">Picea sitchensis</name>
    <name type="common">Sitka spruce</name>
    <name type="synonym">Pinus sitchensis</name>
    <dbReference type="NCBI Taxonomy" id="3332"/>
    <lineage>
        <taxon>Eukaryota</taxon>
        <taxon>Viridiplantae</taxon>
        <taxon>Streptophyta</taxon>
        <taxon>Embryophyta</taxon>
        <taxon>Tracheophyta</taxon>
        <taxon>Spermatophyta</taxon>
        <taxon>Pinopsida</taxon>
        <taxon>Pinidae</taxon>
        <taxon>Conifers I</taxon>
        <taxon>Pinales</taxon>
        <taxon>Pinaceae</taxon>
        <taxon>Picea</taxon>
    </lineage>
</organism>
<comment type="subcellular location">
    <subcellularLocation>
        <location evidence="1">Nucleus</location>
    </subcellularLocation>
</comment>
<dbReference type="PANTHER" id="PTHR12585:SF55">
    <property type="entry name" value="SISTER CHROMATID COHESION 1 PROTEIN 3"/>
    <property type="match status" value="1"/>
</dbReference>
<proteinExistence type="evidence at transcript level"/>
<keyword evidence="4" id="KW-0159">Chromosome partition</keyword>
<dbReference type="SUPFAM" id="SSF46785">
    <property type="entry name" value="Winged helix' DNA-binding domain"/>
    <property type="match status" value="1"/>
</dbReference>
<dbReference type="Gene3D" id="1.10.10.580">
    <property type="entry name" value="Structural maintenance of chromosome 1. Chain E"/>
    <property type="match status" value="1"/>
</dbReference>
<feature type="domain" description="Rad21/Rec8-like protein C-terminal eukaryotic" evidence="8">
    <location>
        <begin position="620"/>
        <end position="673"/>
    </location>
</feature>
<dbReference type="GO" id="GO:0008278">
    <property type="term" value="C:cohesin complex"/>
    <property type="evidence" value="ECO:0007669"/>
    <property type="project" value="InterPro"/>
</dbReference>
<comment type="similarity">
    <text evidence="2">Belongs to the rad21 family.</text>
</comment>
<dbReference type="GO" id="GO:0007062">
    <property type="term" value="P:sister chromatid cohesion"/>
    <property type="evidence" value="ECO:0007669"/>
    <property type="project" value="InterPro"/>
</dbReference>
<keyword evidence="5" id="KW-0539">Nucleus</keyword>
<evidence type="ECO:0000256" key="1">
    <source>
        <dbReference type="ARBA" id="ARBA00004123"/>
    </source>
</evidence>
<evidence type="ECO:0000256" key="4">
    <source>
        <dbReference type="ARBA" id="ARBA00022829"/>
    </source>
</evidence>
<dbReference type="InterPro" id="IPR006909">
    <property type="entry name" value="Rad21/Rec8_C_eu"/>
</dbReference>
<evidence type="ECO:0000259" key="8">
    <source>
        <dbReference type="Pfam" id="PF04824"/>
    </source>
</evidence>
<dbReference type="GO" id="GO:0003682">
    <property type="term" value="F:chromatin binding"/>
    <property type="evidence" value="ECO:0007669"/>
    <property type="project" value="TreeGrafter"/>
</dbReference>
<sequence>MFYSHFILAKKGPLGTVWIAAHLERKLRKNQVTETNISASVDSIMFPEVPIALRLSGHLLLGVVRIYSKKVNYLYQDCSDALAKIKQAFNSVQVDLPPGATSAPFHSITLPETFEFDDMEEELRYGIPDMHVTTRDQITLSHWPQGFDARPHFGPDEQVPGRVDPYTMIYLDEESRIHRSPPRPQFPSPLIPSMEEDVLPPLPMDDTMGLDQMDIEINGLEEAARGLTEEPLHEHIPERETLRSAVGIPQQEPFLIGSEEVERSTEIGDEVEGQRMDDIERPVLEEIPVLGDGTPAFEWGRTPSSRRTPGETPGNEDLLTTALGGMSPALTVMPTPTKSPAPEEKRKRSRKKRPLFDESIVLSNKFMKKQLEDTDDLCRTRTRVLCSKLEIWKAYRNSHIQQSFSEPSLPGMSTDLQEIFKKVFTGQGVRVAFAEPPTTGFREGHEESPKSPQAPEIETTRLAPPEVEAVSPVGFGTPYRMEEPTFQATEEIELEAQMPEVLEPEVIVELGEVRTDEPTDLEFETPSQHGLGEAEQVPLEEVPSVGLSVYEEEGDQGLKFLEEDSRYAASVAAVEQEFNEEPGMGDAAKRRRVDDSTGWSVRTRAVAQYLQAAFQKLDTSQEKLNLGQMLARRTRKESARMFFETLVLKSKDYLEVKQEEPYADILLSPTPKLNKAKF</sequence>
<dbReference type="GO" id="GO:1990414">
    <property type="term" value="P:replication-born double-strand break repair via sister chromatid exchange"/>
    <property type="evidence" value="ECO:0007669"/>
    <property type="project" value="TreeGrafter"/>
</dbReference>
<evidence type="ECO:0000256" key="6">
    <source>
        <dbReference type="ARBA" id="ARBA00064543"/>
    </source>
</evidence>
<dbReference type="FunFam" id="1.10.10.580:FF:000002">
    <property type="entry name" value="Sister chromatid cohesion 1 protein 4"/>
    <property type="match status" value="1"/>
</dbReference>
<dbReference type="CDD" id="cd21793">
    <property type="entry name" value="Rad21_Rec8_M_AtSYN1-like"/>
    <property type="match status" value="1"/>
</dbReference>
<protein>
    <recommendedName>
        <fullName evidence="11">Rad21/Rec8-like protein N-terminal domain-containing protein</fullName>
    </recommendedName>
</protein>
<evidence type="ECO:0000256" key="5">
    <source>
        <dbReference type="ARBA" id="ARBA00023242"/>
    </source>
</evidence>
<dbReference type="InterPro" id="IPR039781">
    <property type="entry name" value="Rad21/Rec8-like"/>
</dbReference>
<dbReference type="GO" id="GO:0005634">
    <property type="term" value="C:nucleus"/>
    <property type="evidence" value="ECO:0007669"/>
    <property type="project" value="UniProtKB-SubCell"/>
</dbReference>
<dbReference type="PANTHER" id="PTHR12585">
    <property type="entry name" value="SCC1 / RAD21 FAMILY MEMBER"/>
    <property type="match status" value="1"/>
</dbReference>
<dbReference type="Pfam" id="PF04825">
    <property type="entry name" value="Rad21_Rec8_N"/>
    <property type="match status" value="1"/>
</dbReference>
<reference evidence="10" key="1">
    <citation type="submission" date="2010-04" db="EMBL/GenBank/DDBJ databases">
        <authorList>
            <person name="Reid K.E."/>
            <person name="Liao N."/>
            <person name="Chan S."/>
            <person name="Docking R."/>
            <person name="Taylor G."/>
            <person name="Moore R."/>
            <person name="Mayo M."/>
            <person name="Munro S."/>
            <person name="King J."/>
            <person name="Yanchuk A."/>
            <person name="Holt R."/>
            <person name="Jones S."/>
            <person name="Marra M."/>
            <person name="Ritland C.E."/>
            <person name="Ritland K."/>
            <person name="Bohlmann J."/>
        </authorList>
    </citation>
    <scope>NUCLEOTIDE SEQUENCE</scope>
    <source>
        <tissue evidence="10">Buds collected with no treatment. Collection October 2007</tissue>
    </source>
</reference>
<evidence type="ECO:0008006" key="11">
    <source>
        <dbReference type="Google" id="ProtNLM"/>
    </source>
</evidence>